<evidence type="ECO:0000256" key="1">
    <source>
        <dbReference type="SAM" id="MobiDB-lite"/>
    </source>
</evidence>
<dbReference type="Proteomes" id="UP001283361">
    <property type="component" value="Unassembled WGS sequence"/>
</dbReference>
<evidence type="ECO:0000313" key="2">
    <source>
        <dbReference type="EMBL" id="KAK3760219.1"/>
    </source>
</evidence>
<dbReference type="EMBL" id="JAWDGP010005039">
    <property type="protein sequence ID" value="KAK3760219.1"/>
    <property type="molecule type" value="Genomic_DNA"/>
</dbReference>
<organism evidence="2 3">
    <name type="scientific">Elysia crispata</name>
    <name type="common">lettuce slug</name>
    <dbReference type="NCBI Taxonomy" id="231223"/>
    <lineage>
        <taxon>Eukaryota</taxon>
        <taxon>Metazoa</taxon>
        <taxon>Spiralia</taxon>
        <taxon>Lophotrochozoa</taxon>
        <taxon>Mollusca</taxon>
        <taxon>Gastropoda</taxon>
        <taxon>Heterobranchia</taxon>
        <taxon>Euthyneura</taxon>
        <taxon>Panpulmonata</taxon>
        <taxon>Sacoglossa</taxon>
        <taxon>Placobranchoidea</taxon>
        <taxon>Plakobranchidae</taxon>
        <taxon>Elysia</taxon>
    </lineage>
</organism>
<protein>
    <submittedName>
        <fullName evidence="2">Uncharacterized protein</fullName>
    </submittedName>
</protein>
<reference evidence="2" key="1">
    <citation type="journal article" date="2023" name="G3 (Bethesda)">
        <title>A reference genome for the long-term kleptoplast-retaining sea slug Elysia crispata morphotype clarki.</title>
        <authorList>
            <person name="Eastman K.E."/>
            <person name="Pendleton A.L."/>
            <person name="Shaikh M.A."/>
            <person name="Suttiyut T."/>
            <person name="Ogas R."/>
            <person name="Tomko P."/>
            <person name="Gavelis G."/>
            <person name="Widhalm J.R."/>
            <person name="Wisecaver J.H."/>
        </authorList>
    </citation>
    <scope>NUCLEOTIDE SEQUENCE</scope>
    <source>
        <strain evidence="2">ECLA1</strain>
    </source>
</reference>
<feature type="region of interest" description="Disordered" evidence="1">
    <location>
        <begin position="1"/>
        <end position="32"/>
    </location>
</feature>
<proteinExistence type="predicted"/>
<evidence type="ECO:0000313" key="3">
    <source>
        <dbReference type="Proteomes" id="UP001283361"/>
    </source>
</evidence>
<gene>
    <name evidence="2" type="ORF">RRG08_015258</name>
</gene>
<comment type="caution">
    <text evidence="2">The sequence shown here is derived from an EMBL/GenBank/DDBJ whole genome shotgun (WGS) entry which is preliminary data.</text>
</comment>
<sequence>MLSNPEATRGRDKGILENPSDSTCPTGSDKHVVKPEVTRGRDRGILTRECWNRGEESPAKMLEGDFDNPPGHGPMTKGERIAVGKVFLPTSIRAEIVQKVPQKNHFTNVNTDTIKIKNLKGAELTSNQLPDRGFIFPSASPRKGQLKSF</sequence>
<accession>A0AAE0YZP1</accession>
<name>A0AAE0YZP1_9GAST</name>
<dbReference type="AlphaFoldDB" id="A0AAE0YZP1"/>
<keyword evidence="3" id="KW-1185">Reference proteome</keyword>